<feature type="compositionally biased region" description="Pro residues" evidence="1">
    <location>
        <begin position="143"/>
        <end position="153"/>
    </location>
</feature>
<feature type="compositionally biased region" description="Basic and acidic residues" evidence="1">
    <location>
        <begin position="202"/>
        <end position="231"/>
    </location>
</feature>
<protein>
    <submittedName>
        <fullName evidence="2">Uncharacterized protein</fullName>
    </submittedName>
</protein>
<accession>A0ABV1K6K9</accession>
<feature type="compositionally biased region" description="Pro residues" evidence="1">
    <location>
        <begin position="75"/>
        <end position="84"/>
    </location>
</feature>
<evidence type="ECO:0000313" key="2">
    <source>
        <dbReference type="EMBL" id="MEQ3549232.1"/>
    </source>
</evidence>
<feature type="compositionally biased region" description="Polar residues" evidence="1">
    <location>
        <begin position="113"/>
        <end position="126"/>
    </location>
</feature>
<sequence>MAGRHRRMARAGLVRKVLAVVIPSLGLAALAAAVLVGGAAGADRVDGHNTAAPERTGASGDTSRDAAVTDRPHVAPVPPPPPAARPDASGPVLAAPPEPGAAVADARNAATAGRNSSHSGGTSRSGQGAGPREQERAGSSRPAAPPVVPPQRAPAPQENLPREPAPSVTTVVPSPPSAVTREPDPAPVDPAPVDAAPAEPGSEAREMAREIRDEAQETAREAREDGREAREDALASLRLRLEESPAAETTVSGGPALTLIGG</sequence>
<name>A0ABV1K6K9_9PSEU</name>
<dbReference type="RefSeq" id="WP_349296320.1">
    <property type="nucleotide sequence ID" value="NZ_JBEDNQ010000001.1"/>
</dbReference>
<gene>
    <name evidence="2" type="ORF">WIS52_02010</name>
</gene>
<dbReference type="EMBL" id="JBEDNQ010000001">
    <property type="protein sequence ID" value="MEQ3549232.1"/>
    <property type="molecule type" value="Genomic_DNA"/>
</dbReference>
<feature type="compositionally biased region" description="Low complexity" evidence="1">
    <location>
        <begin position="191"/>
        <end position="200"/>
    </location>
</feature>
<dbReference type="Proteomes" id="UP001494902">
    <property type="component" value="Unassembled WGS sequence"/>
</dbReference>
<proteinExistence type="predicted"/>
<reference evidence="2 3" key="1">
    <citation type="submission" date="2024-03" db="EMBL/GenBank/DDBJ databases">
        <title>Draft genome sequence of Pseudonocardia nematodicida JCM 31783.</title>
        <authorList>
            <person name="Butdee W."/>
            <person name="Duangmal K."/>
        </authorList>
    </citation>
    <scope>NUCLEOTIDE SEQUENCE [LARGE SCALE GENOMIC DNA]</scope>
    <source>
        <strain evidence="2 3">JCM 31783</strain>
    </source>
</reference>
<feature type="compositionally biased region" description="Low complexity" evidence="1">
    <location>
        <begin position="165"/>
        <end position="180"/>
    </location>
</feature>
<feature type="compositionally biased region" description="Basic and acidic residues" evidence="1">
    <location>
        <begin position="62"/>
        <end position="73"/>
    </location>
</feature>
<comment type="caution">
    <text evidence="2">The sequence shown here is derived from an EMBL/GenBank/DDBJ whole genome shotgun (WGS) entry which is preliminary data.</text>
</comment>
<organism evidence="2 3">
    <name type="scientific">Pseudonocardia nematodicida</name>
    <dbReference type="NCBI Taxonomy" id="1206997"/>
    <lineage>
        <taxon>Bacteria</taxon>
        <taxon>Bacillati</taxon>
        <taxon>Actinomycetota</taxon>
        <taxon>Actinomycetes</taxon>
        <taxon>Pseudonocardiales</taxon>
        <taxon>Pseudonocardiaceae</taxon>
        <taxon>Pseudonocardia</taxon>
    </lineage>
</organism>
<feature type="region of interest" description="Disordered" evidence="1">
    <location>
        <begin position="42"/>
        <end position="231"/>
    </location>
</feature>
<evidence type="ECO:0000256" key="1">
    <source>
        <dbReference type="SAM" id="MobiDB-lite"/>
    </source>
</evidence>
<feature type="compositionally biased region" description="Low complexity" evidence="1">
    <location>
        <begin position="101"/>
        <end position="112"/>
    </location>
</feature>
<keyword evidence="3" id="KW-1185">Reference proteome</keyword>
<evidence type="ECO:0000313" key="3">
    <source>
        <dbReference type="Proteomes" id="UP001494902"/>
    </source>
</evidence>